<comment type="function">
    <text evidence="4">Protein phosphatase inhibitor that specifically inhibits protein phosphatase 2A (PP2A) during mitosis.</text>
</comment>
<evidence type="ECO:0000256" key="3">
    <source>
        <dbReference type="ARBA" id="ARBA00023272"/>
    </source>
</evidence>
<organism evidence="6 7">
    <name type="scientific">Litomosoides sigmodontis</name>
    <name type="common">Filarial nematode worm</name>
    <dbReference type="NCBI Taxonomy" id="42156"/>
    <lineage>
        <taxon>Eukaryota</taxon>
        <taxon>Metazoa</taxon>
        <taxon>Ecdysozoa</taxon>
        <taxon>Nematoda</taxon>
        <taxon>Chromadorea</taxon>
        <taxon>Rhabditida</taxon>
        <taxon>Spirurina</taxon>
        <taxon>Spiruromorpha</taxon>
        <taxon>Filarioidea</taxon>
        <taxon>Onchocercidae</taxon>
        <taxon>Litomosoides</taxon>
    </lineage>
</organism>
<dbReference type="GO" id="GO:0051301">
    <property type="term" value="P:cell division"/>
    <property type="evidence" value="ECO:0007669"/>
    <property type="project" value="UniProtKB-KW"/>
</dbReference>
<comment type="subcellular location">
    <subcellularLocation>
        <location evidence="4">Cytoplasm</location>
    </subcellularLocation>
</comment>
<evidence type="ECO:0000256" key="4">
    <source>
        <dbReference type="RuleBase" id="RU363120"/>
    </source>
</evidence>
<accession>A0A3P6TPI0</accession>
<evidence type="ECO:0000313" key="6">
    <source>
        <dbReference type="EMBL" id="VDK82975.1"/>
    </source>
</evidence>
<evidence type="ECO:0000256" key="5">
    <source>
        <dbReference type="SAM" id="MobiDB-lite"/>
    </source>
</evidence>
<sequence>MLSGVQNLEETEKLADQDFTFEKQQEHLLMSKLAASGKLPVKPQSAFLQKKLQQQRKFFDSGDYAMNKQKTSDSSANLSATNLQDVVHRTGSLSSTTKEEMDTPLKIDVLPTIRDESLLIPRPDTVPQRKSSIIYPSTHSKLSPQPYIHHSTHDSDPLSGP</sequence>
<evidence type="ECO:0000256" key="1">
    <source>
        <dbReference type="ARBA" id="ARBA00010520"/>
    </source>
</evidence>
<dbReference type="AlphaFoldDB" id="A0A3P6TPI0"/>
<evidence type="ECO:0000256" key="2">
    <source>
        <dbReference type="ARBA" id="ARBA00022776"/>
    </source>
</evidence>
<feature type="compositionally biased region" description="Polar residues" evidence="5">
    <location>
        <begin position="128"/>
        <end position="143"/>
    </location>
</feature>
<gene>
    <name evidence="6" type="ORF">NLS_LOCUS6007</name>
</gene>
<feature type="compositionally biased region" description="Basic and acidic residues" evidence="5">
    <location>
        <begin position="151"/>
        <end position="161"/>
    </location>
</feature>
<keyword evidence="3 4" id="KW-0650">Protein phosphatase inhibitor</keyword>
<dbReference type="EMBL" id="UYRX01000494">
    <property type="protein sequence ID" value="VDK82975.1"/>
    <property type="molecule type" value="Genomic_DNA"/>
</dbReference>
<keyword evidence="4" id="KW-0963">Cytoplasm</keyword>
<dbReference type="OrthoDB" id="5949865at2759"/>
<proteinExistence type="inferred from homology"/>
<name>A0A3P6TPI0_LITSI</name>
<dbReference type="Proteomes" id="UP000277928">
    <property type="component" value="Unassembled WGS sequence"/>
</dbReference>
<dbReference type="GO" id="GO:0004864">
    <property type="term" value="F:protein phosphatase inhibitor activity"/>
    <property type="evidence" value="ECO:0007669"/>
    <property type="project" value="UniProtKB-KW"/>
</dbReference>
<dbReference type="OMA" id="HDGQPTQ"/>
<reference evidence="6 7" key="1">
    <citation type="submission" date="2018-08" db="EMBL/GenBank/DDBJ databases">
        <authorList>
            <person name="Laetsch R D."/>
            <person name="Stevens L."/>
            <person name="Kumar S."/>
            <person name="Blaxter L. M."/>
        </authorList>
    </citation>
    <scope>NUCLEOTIDE SEQUENCE [LARGE SCALE GENOMIC DNA]</scope>
</reference>
<dbReference type="InterPro" id="IPR006760">
    <property type="entry name" value="Endosulphine"/>
</dbReference>
<keyword evidence="4" id="KW-0131">Cell cycle</keyword>
<feature type="region of interest" description="Disordered" evidence="5">
    <location>
        <begin position="120"/>
        <end position="161"/>
    </location>
</feature>
<keyword evidence="7" id="KW-1185">Reference proteome</keyword>
<protein>
    <submittedName>
        <fullName evidence="6">Uncharacterized protein</fullName>
    </submittedName>
</protein>
<keyword evidence="4" id="KW-0132">Cell division</keyword>
<evidence type="ECO:0000313" key="7">
    <source>
        <dbReference type="Proteomes" id="UP000277928"/>
    </source>
</evidence>
<comment type="similarity">
    <text evidence="1 4">Belongs to the endosulfine family.</text>
</comment>
<keyword evidence="2 4" id="KW-0498">Mitosis</keyword>
<dbReference type="Pfam" id="PF04667">
    <property type="entry name" value="Endosulfine"/>
    <property type="match status" value="1"/>
</dbReference>
<dbReference type="GO" id="GO:0005737">
    <property type="term" value="C:cytoplasm"/>
    <property type="evidence" value="ECO:0007669"/>
    <property type="project" value="UniProtKB-SubCell"/>
</dbReference>
<dbReference type="STRING" id="42156.A0A3P6TPI0"/>